<dbReference type="Pfam" id="PF01591">
    <property type="entry name" value="6PF2K"/>
    <property type="match status" value="1"/>
</dbReference>
<dbReference type="OrthoDB" id="267323at2759"/>
<dbReference type="GO" id="GO:0004331">
    <property type="term" value="F:fructose-2,6-bisphosphate 2-phosphatase activity"/>
    <property type="evidence" value="ECO:0007669"/>
    <property type="project" value="TreeGrafter"/>
</dbReference>
<sequence>MAPPLYTTQSGRLWHAGQILVVTVGLPGRGKTHLAHSIQRYLRWMGVQCRVYNLANMRRSMLGPLNQLPGDYFGNVQHDTETKMMRLNVMERLESTIRQFFEQGGQVAVYDANNSNHERRCLIQEEFGKMGVQVLFIECVCDDEMLIERNIRSMHHFNPDYQGWSPEDIFANFRQRIAMHELDYEPITEPTAPHVQLLNLGQRIVVNNVHGYLQNRIVFFLMNMHNQQRTIYFARTGEALIEHLYKADADLSSLGSQYAQRLHDFVMALRAKKTFASDESCATLSQQHTLSFITSSGKSVLSDDVEGWDDECRELQVWCSTRKSSLNTATPFRLQGTRVMEMTQLGELKPGVVDGMTEEDLHTRFPRYQEEQAKDPYSFRFPRAESYHDLAIRLESVILELERAREDVLIIAQPSVLRCLIAYLQGNKPQEIPFIQVREGDLVEIRPQAFGLATRLFSFWDPEKEREQRDIDFAMRAAMAVSQDSESRLPQHTDLHGNSLLP</sequence>
<dbReference type="STRING" id="425265.A8PUM3"/>
<evidence type="ECO:0000313" key="4">
    <source>
        <dbReference type="EMBL" id="EDP44910.1"/>
    </source>
</evidence>
<comment type="caution">
    <text evidence="4">The sequence shown here is derived from an EMBL/GenBank/DDBJ whole genome shotgun (WGS) entry which is preliminary data.</text>
</comment>
<dbReference type="GO" id="GO:0006000">
    <property type="term" value="P:fructose metabolic process"/>
    <property type="evidence" value="ECO:0007669"/>
    <property type="project" value="InterPro"/>
</dbReference>
<dbReference type="GO" id="GO:0005829">
    <property type="term" value="C:cytosol"/>
    <property type="evidence" value="ECO:0007669"/>
    <property type="project" value="TreeGrafter"/>
</dbReference>
<dbReference type="GeneID" id="5856430"/>
<dbReference type="PRINTS" id="PR00991">
    <property type="entry name" value="6PFRUCTKNASE"/>
</dbReference>
<dbReference type="InterPro" id="IPR013079">
    <property type="entry name" value="6Phosfructo_kin"/>
</dbReference>
<dbReference type="GO" id="GO:0006003">
    <property type="term" value="P:fructose 2,6-bisphosphate metabolic process"/>
    <property type="evidence" value="ECO:0007669"/>
    <property type="project" value="InterPro"/>
</dbReference>
<dbReference type="InterPro" id="IPR013078">
    <property type="entry name" value="His_Pase_superF_clade-1"/>
</dbReference>
<dbReference type="InterPro" id="IPR027417">
    <property type="entry name" value="P-loop_NTPase"/>
</dbReference>
<evidence type="ECO:0000256" key="2">
    <source>
        <dbReference type="ARBA" id="ARBA00022840"/>
    </source>
</evidence>
<organism evidence="4 5">
    <name type="scientific">Malassezia globosa (strain ATCC MYA-4612 / CBS 7966)</name>
    <name type="common">Dandruff-associated fungus</name>
    <dbReference type="NCBI Taxonomy" id="425265"/>
    <lineage>
        <taxon>Eukaryota</taxon>
        <taxon>Fungi</taxon>
        <taxon>Dikarya</taxon>
        <taxon>Basidiomycota</taxon>
        <taxon>Ustilaginomycotina</taxon>
        <taxon>Malasseziomycetes</taxon>
        <taxon>Malasseziales</taxon>
        <taxon>Malasseziaceae</taxon>
        <taxon>Malassezia</taxon>
    </lineage>
</organism>
<evidence type="ECO:0000313" key="5">
    <source>
        <dbReference type="Proteomes" id="UP000008837"/>
    </source>
</evidence>
<dbReference type="PANTHER" id="PTHR10606:SF39">
    <property type="entry name" value="6-PHOSPHOFRUCTO-2-KINASE_FRUCTOSE-2,6-BISPHOSPHATASE YLR345W-RELATED"/>
    <property type="match status" value="1"/>
</dbReference>
<gene>
    <name evidence="4" type="ORF">MGL_0717</name>
</gene>
<dbReference type="GO" id="GO:0005524">
    <property type="term" value="F:ATP binding"/>
    <property type="evidence" value="ECO:0007669"/>
    <property type="project" value="UniProtKB-KW"/>
</dbReference>
<dbReference type="InterPro" id="IPR003094">
    <property type="entry name" value="6Pfruct_kin"/>
</dbReference>
<protein>
    <recommendedName>
        <fullName evidence="3">6-phosphofructo-2-kinase domain-containing protein</fullName>
    </recommendedName>
</protein>
<dbReference type="Gene3D" id="3.40.50.300">
    <property type="entry name" value="P-loop containing nucleotide triphosphate hydrolases"/>
    <property type="match status" value="1"/>
</dbReference>
<dbReference type="SUPFAM" id="SSF52540">
    <property type="entry name" value="P-loop containing nucleoside triphosphate hydrolases"/>
    <property type="match status" value="1"/>
</dbReference>
<dbReference type="Pfam" id="PF00300">
    <property type="entry name" value="His_Phos_1"/>
    <property type="match status" value="1"/>
</dbReference>
<keyword evidence="2" id="KW-0067">ATP-binding</keyword>
<feature type="domain" description="6-phosphofructo-2-kinase" evidence="3">
    <location>
        <begin position="11"/>
        <end position="227"/>
    </location>
</feature>
<dbReference type="FunFam" id="3.40.50.300:FF:000644">
    <property type="entry name" value="GpmB, Fructose-2,6-bisphosphatase"/>
    <property type="match status" value="1"/>
</dbReference>
<evidence type="ECO:0000259" key="3">
    <source>
        <dbReference type="Pfam" id="PF01591"/>
    </source>
</evidence>
<dbReference type="InterPro" id="IPR029033">
    <property type="entry name" value="His_PPase_superfam"/>
</dbReference>
<dbReference type="KEGG" id="mgl:MGL_0717"/>
<dbReference type="AlphaFoldDB" id="A8PUM3"/>
<reference evidence="4 5" key="1">
    <citation type="journal article" date="2007" name="Proc. Natl. Acad. Sci. U.S.A.">
        <title>Dandruff-associated Malassezia genomes reveal convergent and divergent virulence traits shared with plant and human fungal pathogens.</title>
        <authorList>
            <person name="Xu J."/>
            <person name="Saunders C.W."/>
            <person name="Hu P."/>
            <person name="Grant R.A."/>
            <person name="Boekhout T."/>
            <person name="Kuramae E.E."/>
            <person name="Kronstad J.W."/>
            <person name="Deangelis Y.M."/>
            <person name="Reeder N.L."/>
            <person name="Johnstone K.R."/>
            <person name="Leland M."/>
            <person name="Fieno A.M."/>
            <person name="Begley W.M."/>
            <person name="Sun Y."/>
            <person name="Lacey M.P."/>
            <person name="Chaudhary T."/>
            <person name="Keough T."/>
            <person name="Chu L."/>
            <person name="Sears R."/>
            <person name="Yuan B."/>
            <person name="Dawson T.L.Jr."/>
        </authorList>
    </citation>
    <scope>NUCLEOTIDE SEQUENCE [LARGE SCALE GENOMIC DNA]</scope>
    <source>
        <strain evidence="5">ATCC MYA-4612 / CBS 7966</strain>
    </source>
</reference>
<name>A8PUM3_MALGO</name>
<dbReference type="RefSeq" id="XP_001732124.1">
    <property type="nucleotide sequence ID" value="XM_001732072.1"/>
</dbReference>
<evidence type="ECO:0000256" key="1">
    <source>
        <dbReference type="ARBA" id="ARBA00022741"/>
    </source>
</evidence>
<dbReference type="PIRSF" id="PIRSF000709">
    <property type="entry name" value="6PFK_2-Ptase"/>
    <property type="match status" value="1"/>
</dbReference>
<proteinExistence type="predicted"/>
<dbReference type="InParanoid" id="A8PUM3"/>
<dbReference type="Gene3D" id="3.40.50.1240">
    <property type="entry name" value="Phosphoglycerate mutase-like"/>
    <property type="match status" value="1"/>
</dbReference>
<dbReference type="VEuPathDB" id="FungiDB:MGL_0717"/>
<dbReference type="OMA" id="VKTHVFH"/>
<dbReference type="PANTHER" id="PTHR10606">
    <property type="entry name" value="6-PHOSPHOFRUCTO-2-KINASE/FRUCTOSE-2,6-BISPHOSPHATASE"/>
    <property type="match status" value="1"/>
</dbReference>
<keyword evidence="5" id="KW-1185">Reference proteome</keyword>
<accession>A8PUM3</accession>
<keyword evidence="1" id="KW-0547">Nucleotide-binding</keyword>
<dbReference type="SUPFAM" id="SSF53254">
    <property type="entry name" value="Phosphoglycerate mutase-like"/>
    <property type="match status" value="1"/>
</dbReference>
<dbReference type="Proteomes" id="UP000008837">
    <property type="component" value="Unassembled WGS sequence"/>
</dbReference>
<dbReference type="EMBL" id="AAYY01000002">
    <property type="protein sequence ID" value="EDP44910.1"/>
    <property type="molecule type" value="Genomic_DNA"/>
</dbReference>
<dbReference type="GO" id="GO:0003873">
    <property type="term" value="F:6-phosphofructo-2-kinase activity"/>
    <property type="evidence" value="ECO:0007669"/>
    <property type="project" value="InterPro"/>
</dbReference>